<feature type="compositionally biased region" description="Polar residues" evidence="1">
    <location>
        <begin position="58"/>
        <end position="67"/>
    </location>
</feature>
<evidence type="ECO:0000256" key="1">
    <source>
        <dbReference type="SAM" id="MobiDB-lite"/>
    </source>
</evidence>
<name>A0A1A6HSL5_NEOLE</name>
<dbReference type="Proteomes" id="UP000092124">
    <property type="component" value="Unassembled WGS sequence"/>
</dbReference>
<protein>
    <submittedName>
        <fullName evidence="2">Uncharacterized protein</fullName>
    </submittedName>
</protein>
<evidence type="ECO:0000313" key="3">
    <source>
        <dbReference type="Proteomes" id="UP000092124"/>
    </source>
</evidence>
<dbReference type="AlphaFoldDB" id="A0A1A6HSL5"/>
<gene>
    <name evidence="2" type="ORF">A6R68_20615</name>
</gene>
<reference evidence="2 3" key="1">
    <citation type="submission" date="2016-06" db="EMBL/GenBank/DDBJ databases">
        <title>The Draft Genome Sequence and Annotation of the Desert Woodrat Neotoma lepida.</title>
        <authorList>
            <person name="Campbell M."/>
            <person name="Oakeson K.F."/>
            <person name="Yandell M."/>
            <person name="Halpert J.R."/>
            <person name="Dearing D."/>
        </authorList>
    </citation>
    <scope>NUCLEOTIDE SEQUENCE [LARGE SCALE GENOMIC DNA]</scope>
    <source>
        <strain evidence="2">417</strain>
        <tissue evidence="2">Liver</tissue>
    </source>
</reference>
<keyword evidence="3" id="KW-1185">Reference proteome</keyword>
<feature type="region of interest" description="Disordered" evidence="1">
    <location>
        <begin position="46"/>
        <end position="69"/>
    </location>
</feature>
<sequence length="94" mass="10465">MIRDQLSWPDAPGQWATGAWCSEHMAEPDAGKLTLRGLARRGSETSRHIQGGQLFRSPKQNYHQGGPSQLKLFPQETLQNFQFKAVSDSGITII</sequence>
<evidence type="ECO:0000313" key="2">
    <source>
        <dbReference type="EMBL" id="OBS81214.1"/>
    </source>
</evidence>
<comment type="caution">
    <text evidence="2">The sequence shown here is derived from an EMBL/GenBank/DDBJ whole genome shotgun (WGS) entry which is preliminary data.</text>
</comment>
<organism evidence="2 3">
    <name type="scientific">Neotoma lepida</name>
    <name type="common">Desert woodrat</name>
    <dbReference type="NCBI Taxonomy" id="56216"/>
    <lineage>
        <taxon>Eukaryota</taxon>
        <taxon>Metazoa</taxon>
        <taxon>Chordata</taxon>
        <taxon>Craniata</taxon>
        <taxon>Vertebrata</taxon>
        <taxon>Euteleostomi</taxon>
        <taxon>Mammalia</taxon>
        <taxon>Eutheria</taxon>
        <taxon>Euarchontoglires</taxon>
        <taxon>Glires</taxon>
        <taxon>Rodentia</taxon>
        <taxon>Myomorpha</taxon>
        <taxon>Muroidea</taxon>
        <taxon>Cricetidae</taxon>
        <taxon>Neotominae</taxon>
        <taxon>Neotoma</taxon>
    </lineage>
</organism>
<accession>A0A1A6HSL5</accession>
<dbReference type="EMBL" id="LZPO01017287">
    <property type="protein sequence ID" value="OBS81214.1"/>
    <property type="molecule type" value="Genomic_DNA"/>
</dbReference>
<proteinExistence type="predicted"/>